<evidence type="ECO:0000313" key="6">
    <source>
        <dbReference type="Proteomes" id="UP000185511"/>
    </source>
</evidence>
<evidence type="ECO:0000313" key="5">
    <source>
        <dbReference type="EMBL" id="APU17133.1"/>
    </source>
</evidence>
<dbReference type="SUPFAM" id="SSF46785">
    <property type="entry name" value="Winged helix' DNA-binding domain"/>
    <property type="match status" value="1"/>
</dbReference>
<feature type="domain" description="HTH marR-type" evidence="4">
    <location>
        <begin position="25"/>
        <end position="160"/>
    </location>
</feature>
<accession>A0AAC9LFT2</accession>
<protein>
    <submittedName>
        <fullName evidence="5">Transcriptional regulator</fullName>
    </submittedName>
</protein>
<dbReference type="GO" id="GO:0003700">
    <property type="term" value="F:DNA-binding transcription factor activity"/>
    <property type="evidence" value="ECO:0007669"/>
    <property type="project" value="InterPro"/>
</dbReference>
<keyword evidence="2" id="KW-0238">DNA-binding</keyword>
<keyword evidence="3" id="KW-0804">Transcription</keyword>
<dbReference type="InterPro" id="IPR036390">
    <property type="entry name" value="WH_DNA-bd_sf"/>
</dbReference>
<dbReference type="InterPro" id="IPR036388">
    <property type="entry name" value="WH-like_DNA-bd_sf"/>
</dbReference>
<sequence length="178" mass="19756">MTGSDSTDRIALAWARERPDTPVASIGVITRLWRVGKLLGDERVRTLTALDIDRATLDLLSTLRREGPPYRLAPRDLARRSLISAGAITQRVAKAEAEGLVLVRRTESGRRTISAELTAEGHALVERSVDDLLRHEESLIDHLDPAQREQLTELLRELLAGLHDKLGIADEDGTERDD</sequence>
<dbReference type="Gene3D" id="1.10.10.10">
    <property type="entry name" value="Winged helix-like DNA-binding domain superfamily/Winged helix DNA-binding domain"/>
    <property type="match status" value="1"/>
</dbReference>
<dbReference type="RefSeq" id="WP_075742544.1">
    <property type="nucleotide sequence ID" value="NZ_CP016076.1"/>
</dbReference>
<evidence type="ECO:0000256" key="1">
    <source>
        <dbReference type="ARBA" id="ARBA00023015"/>
    </source>
</evidence>
<evidence type="ECO:0000256" key="3">
    <source>
        <dbReference type="ARBA" id="ARBA00023163"/>
    </source>
</evidence>
<dbReference type="PROSITE" id="PS50995">
    <property type="entry name" value="HTH_MARR_2"/>
    <property type="match status" value="1"/>
</dbReference>
<reference evidence="6" key="1">
    <citation type="submission" date="2016-06" db="EMBL/GenBank/DDBJ databases">
        <title>Complete genome sequence of Actinoalloteichus fjordicus DSM 46855 (=ADI127-17), type strain of the new species Actinoalloteichus fjordicus.</title>
        <authorList>
            <person name="Ruckert C."/>
            <person name="Nouioui I."/>
            <person name="Willmese J."/>
            <person name="van Wezel G."/>
            <person name="Klenk H.-P."/>
            <person name="Kalinowski J."/>
            <person name="Zotchev S.B."/>
        </authorList>
    </citation>
    <scope>NUCLEOTIDE SEQUENCE [LARGE SCALE GENOMIC DNA]</scope>
    <source>
        <strain evidence="6">ADI127-7</strain>
    </source>
</reference>
<proteinExistence type="predicted"/>
<dbReference type="Proteomes" id="UP000185511">
    <property type="component" value="Chromosome"/>
</dbReference>
<dbReference type="EMBL" id="CP016076">
    <property type="protein sequence ID" value="APU17133.1"/>
    <property type="molecule type" value="Genomic_DNA"/>
</dbReference>
<evidence type="ECO:0000256" key="2">
    <source>
        <dbReference type="ARBA" id="ARBA00023125"/>
    </source>
</evidence>
<dbReference type="PANTHER" id="PTHR42756">
    <property type="entry name" value="TRANSCRIPTIONAL REGULATOR, MARR"/>
    <property type="match status" value="1"/>
</dbReference>
<name>A0AAC9LFT2_9PSEU</name>
<dbReference type="KEGG" id="acad:UA74_25630"/>
<dbReference type="GO" id="GO:0003677">
    <property type="term" value="F:DNA binding"/>
    <property type="evidence" value="ECO:0007669"/>
    <property type="project" value="UniProtKB-KW"/>
</dbReference>
<dbReference type="AlphaFoldDB" id="A0AAC9LFT2"/>
<gene>
    <name evidence="5" type="ORF">UA74_25630</name>
</gene>
<organism evidence="5 6">
    <name type="scientific">Actinoalloteichus fjordicus</name>
    <dbReference type="NCBI Taxonomy" id="1612552"/>
    <lineage>
        <taxon>Bacteria</taxon>
        <taxon>Bacillati</taxon>
        <taxon>Actinomycetota</taxon>
        <taxon>Actinomycetes</taxon>
        <taxon>Pseudonocardiales</taxon>
        <taxon>Pseudonocardiaceae</taxon>
        <taxon>Actinoalloteichus</taxon>
    </lineage>
</organism>
<evidence type="ECO:0000259" key="4">
    <source>
        <dbReference type="PROSITE" id="PS50995"/>
    </source>
</evidence>
<dbReference type="SMART" id="SM00347">
    <property type="entry name" value="HTH_MARR"/>
    <property type="match status" value="1"/>
</dbReference>
<dbReference type="PANTHER" id="PTHR42756:SF1">
    <property type="entry name" value="TRANSCRIPTIONAL REPRESSOR OF EMRAB OPERON"/>
    <property type="match status" value="1"/>
</dbReference>
<dbReference type="InterPro" id="IPR000835">
    <property type="entry name" value="HTH_MarR-typ"/>
</dbReference>
<dbReference type="Pfam" id="PF12802">
    <property type="entry name" value="MarR_2"/>
    <property type="match status" value="1"/>
</dbReference>
<keyword evidence="6" id="KW-1185">Reference proteome</keyword>
<keyword evidence="1" id="KW-0805">Transcription regulation</keyword>